<keyword evidence="2" id="KW-1185">Reference proteome</keyword>
<dbReference type="EMBL" id="CAVMJV010000095">
    <property type="protein sequence ID" value="CAK5093896.1"/>
    <property type="molecule type" value="Genomic_DNA"/>
</dbReference>
<evidence type="ECO:0000313" key="2">
    <source>
        <dbReference type="Proteomes" id="UP001497535"/>
    </source>
</evidence>
<accession>A0ACB1APT5</accession>
<comment type="caution">
    <text evidence="1">The sequence shown here is derived from an EMBL/GenBank/DDBJ whole genome shotgun (WGS) entry which is preliminary data.</text>
</comment>
<reference evidence="1" key="1">
    <citation type="submission" date="2023-11" db="EMBL/GenBank/DDBJ databases">
        <authorList>
            <person name="Poullet M."/>
        </authorList>
    </citation>
    <scope>NUCLEOTIDE SEQUENCE</scope>
    <source>
        <strain evidence="1">E1834</strain>
    </source>
</reference>
<organism evidence="1 2">
    <name type="scientific">Meloidogyne enterolobii</name>
    <name type="common">Root-knot nematode worm</name>
    <name type="synonym">Meloidogyne mayaguensis</name>
    <dbReference type="NCBI Taxonomy" id="390850"/>
    <lineage>
        <taxon>Eukaryota</taxon>
        <taxon>Metazoa</taxon>
        <taxon>Ecdysozoa</taxon>
        <taxon>Nematoda</taxon>
        <taxon>Chromadorea</taxon>
        <taxon>Rhabditida</taxon>
        <taxon>Tylenchina</taxon>
        <taxon>Tylenchomorpha</taxon>
        <taxon>Tylenchoidea</taxon>
        <taxon>Meloidogynidae</taxon>
        <taxon>Meloidogyninae</taxon>
        <taxon>Meloidogyne</taxon>
    </lineage>
</organism>
<gene>
    <name evidence="1" type="ORF">MENTE1834_LOCUS40479</name>
</gene>
<evidence type="ECO:0000313" key="1">
    <source>
        <dbReference type="EMBL" id="CAK5093896.1"/>
    </source>
</evidence>
<dbReference type="Proteomes" id="UP001497535">
    <property type="component" value="Unassembled WGS sequence"/>
</dbReference>
<proteinExistence type="predicted"/>
<name>A0ACB1APT5_MELEN</name>
<sequence>MVHSSSLFYKNPLRLFVKNRSVTKRFFLGVNPPYVILSVSCHVQVNFILIFFFFILIQFDFFQ</sequence>
<protein>
    <submittedName>
        <fullName evidence="1">Uncharacterized protein</fullName>
    </submittedName>
</protein>